<evidence type="ECO:0000313" key="4">
    <source>
        <dbReference type="Proteomes" id="UP000188533"/>
    </source>
</evidence>
<comment type="caution">
    <text evidence="3">The sequence shown here is derived from an EMBL/GenBank/DDBJ whole genome shotgun (WGS) entry which is preliminary data.</text>
</comment>
<reference evidence="3 4" key="1">
    <citation type="submission" date="2016-08" db="EMBL/GenBank/DDBJ databases">
        <authorList>
            <consortium name="Lentinula edodes genome sequencing consortium"/>
            <person name="Sakamoto Y."/>
            <person name="Nakade K."/>
            <person name="Sato S."/>
            <person name="Yoshida Y."/>
            <person name="Miyazaki K."/>
            <person name="Natsume S."/>
            <person name="Konno N."/>
        </authorList>
    </citation>
    <scope>NUCLEOTIDE SEQUENCE [LARGE SCALE GENOMIC DNA]</scope>
    <source>
        <strain evidence="3 4">NBRC 111202</strain>
    </source>
</reference>
<sequence length="199" mass="21705">MRFSNTLLPLITLALRVAAIDLQQGIPLKSVSHPANVYIPSEVVEATEANAIVPAAHYASTPNDDSNGNAQKSVSLRCLEEARQEVLAHTTLQQMPHGAKVQVFVESLVFAKNKLQNYVKGTMSKCAVAGAVAGLIILIRQNDLKNDLEIEQCEHLQIDACSNPSTTDKHLSPVTSKAPGGHVKRDSARMSYRRRLELE</sequence>
<feature type="region of interest" description="Disordered" evidence="1">
    <location>
        <begin position="162"/>
        <end position="188"/>
    </location>
</feature>
<protein>
    <submittedName>
        <fullName evidence="3">Uncharacterized protein</fullName>
    </submittedName>
</protein>
<name>A0A1Q3ETJ5_LENED</name>
<reference evidence="3 4" key="2">
    <citation type="submission" date="2017-02" db="EMBL/GenBank/DDBJ databases">
        <title>A genome survey and senescence transcriptome analysis in Lentinula edodes.</title>
        <authorList>
            <person name="Sakamoto Y."/>
            <person name="Nakade K."/>
            <person name="Sato S."/>
            <person name="Yoshida Y."/>
            <person name="Miyazaki K."/>
            <person name="Natsume S."/>
            <person name="Konno N."/>
        </authorList>
    </citation>
    <scope>NUCLEOTIDE SEQUENCE [LARGE SCALE GENOMIC DNA]</scope>
    <source>
        <strain evidence="3 4">NBRC 111202</strain>
    </source>
</reference>
<dbReference type="AlphaFoldDB" id="A0A1Q3ETJ5"/>
<keyword evidence="4" id="KW-1185">Reference proteome</keyword>
<evidence type="ECO:0000256" key="1">
    <source>
        <dbReference type="SAM" id="MobiDB-lite"/>
    </source>
</evidence>
<keyword evidence="2" id="KW-0732">Signal</keyword>
<dbReference type="Proteomes" id="UP000188533">
    <property type="component" value="Unassembled WGS sequence"/>
</dbReference>
<accession>A0A1Q3ETJ5</accession>
<feature type="signal peptide" evidence="2">
    <location>
        <begin position="1"/>
        <end position="19"/>
    </location>
</feature>
<evidence type="ECO:0000256" key="2">
    <source>
        <dbReference type="SAM" id="SignalP"/>
    </source>
</evidence>
<evidence type="ECO:0000313" key="3">
    <source>
        <dbReference type="EMBL" id="GAW10509.1"/>
    </source>
</evidence>
<proteinExistence type="predicted"/>
<organism evidence="3 4">
    <name type="scientific">Lentinula edodes</name>
    <name type="common">Shiitake mushroom</name>
    <name type="synonym">Lentinus edodes</name>
    <dbReference type="NCBI Taxonomy" id="5353"/>
    <lineage>
        <taxon>Eukaryota</taxon>
        <taxon>Fungi</taxon>
        <taxon>Dikarya</taxon>
        <taxon>Basidiomycota</taxon>
        <taxon>Agaricomycotina</taxon>
        <taxon>Agaricomycetes</taxon>
        <taxon>Agaricomycetidae</taxon>
        <taxon>Agaricales</taxon>
        <taxon>Marasmiineae</taxon>
        <taxon>Omphalotaceae</taxon>
        <taxon>Lentinula</taxon>
    </lineage>
</organism>
<gene>
    <name evidence="3" type="ORF">LENED_012785</name>
</gene>
<feature type="chain" id="PRO_5012230673" evidence="2">
    <location>
        <begin position="20"/>
        <end position="199"/>
    </location>
</feature>
<dbReference type="EMBL" id="BDGU01001810">
    <property type="protein sequence ID" value="GAW10509.1"/>
    <property type="molecule type" value="Genomic_DNA"/>
</dbReference>